<evidence type="ECO:0000256" key="10">
    <source>
        <dbReference type="ARBA" id="ARBA00035686"/>
    </source>
</evidence>
<evidence type="ECO:0000256" key="9">
    <source>
        <dbReference type="ARBA" id="ARBA00035611"/>
    </source>
</evidence>
<feature type="transmembrane region" description="Helical" evidence="11">
    <location>
        <begin position="215"/>
        <end position="232"/>
    </location>
</feature>
<protein>
    <recommendedName>
        <fullName evidence="10">Xylose transport system permease protein XylH</fullName>
    </recommendedName>
</protein>
<evidence type="ECO:0000313" key="13">
    <source>
        <dbReference type="Proteomes" id="UP001237105"/>
    </source>
</evidence>
<accession>A0ABT6T828</accession>
<evidence type="ECO:0000256" key="6">
    <source>
        <dbReference type="ARBA" id="ARBA00022692"/>
    </source>
</evidence>
<comment type="subcellular location">
    <subcellularLocation>
        <location evidence="1">Cell membrane</location>
        <topology evidence="1">Multi-pass membrane protein</topology>
    </subcellularLocation>
</comment>
<keyword evidence="8 11" id="KW-0472">Membrane</keyword>
<dbReference type="PANTHER" id="PTHR32196">
    <property type="entry name" value="ABC TRANSPORTER PERMEASE PROTEIN YPHD-RELATED-RELATED"/>
    <property type="match status" value="1"/>
</dbReference>
<evidence type="ECO:0000256" key="8">
    <source>
        <dbReference type="ARBA" id="ARBA00023136"/>
    </source>
</evidence>
<evidence type="ECO:0000256" key="7">
    <source>
        <dbReference type="ARBA" id="ARBA00022989"/>
    </source>
</evidence>
<proteinExistence type="predicted"/>
<feature type="transmembrane region" description="Helical" evidence="11">
    <location>
        <begin position="278"/>
        <end position="296"/>
    </location>
</feature>
<feature type="transmembrane region" description="Helical" evidence="11">
    <location>
        <begin position="115"/>
        <end position="142"/>
    </location>
</feature>
<feature type="transmembrane region" description="Helical" evidence="11">
    <location>
        <begin position="253"/>
        <end position="272"/>
    </location>
</feature>
<name>A0ABT6T828_9ACTN</name>
<dbReference type="InterPro" id="IPR001851">
    <property type="entry name" value="ABC_transp_permease"/>
</dbReference>
<keyword evidence="13" id="KW-1185">Reference proteome</keyword>
<reference evidence="12 13" key="1">
    <citation type="submission" date="2023-05" db="EMBL/GenBank/DDBJ databases">
        <title>Draft genome sequence of Streptomyces sp. B-S-A12 isolated from a cave soil in Thailand.</title>
        <authorList>
            <person name="Chamroensaksri N."/>
            <person name="Muangham S."/>
        </authorList>
    </citation>
    <scope>NUCLEOTIDE SEQUENCE [LARGE SCALE GENOMIC DNA]</scope>
    <source>
        <strain evidence="12 13">B-S-A12</strain>
    </source>
</reference>
<dbReference type="NCBIfam" id="NF040906">
    <property type="entry name" value="GguB"/>
    <property type="match status" value="1"/>
</dbReference>
<evidence type="ECO:0000256" key="4">
    <source>
        <dbReference type="ARBA" id="ARBA00022519"/>
    </source>
</evidence>
<keyword evidence="6 11" id="KW-0812">Transmembrane</keyword>
<dbReference type="Proteomes" id="UP001237105">
    <property type="component" value="Unassembled WGS sequence"/>
</dbReference>
<dbReference type="EMBL" id="JASCIS010000072">
    <property type="protein sequence ID" value="MDI3424053.1"/>
    <property type="molecule type" value="Genomic_DNA"/>
</dbReference>
<keyword evidence="4" id="KW-0997">Cell inner membrane</keyword>
<evidence type="ECO:0000256" key="5">
    <source>
        <dbReference type="ARBA" id="ARBA00022597"/>
    </source>
</evidence>
<feature type="transmembrane region" description="Helical" evidence="11">
    <location>
        <begin position="325"/>
        <end position="346"/>
    </location>
</feature>
<evidence type="ECO:0000256" key="2">
    <source>
        <dbReference type="ARBA" id="ARBA00022448"/>
    </source>
</evidence>
<keyword evidence="2" id="KW-0813">Transport</keyword>
<evidence type="ECO:0000256" key="3">
    <source>
        <dbReference type="ARBA" id="ARBA00022475"/>
    </source>
</evidence>
<feature type="transmembrane region" description="Helical" evidence="11">
    <location>
        <begin position="366"/>
        <end position="394"/>
    </location>
</feature>
<dbReference type="PANTHER" id="PTHR32196:SF32">
    <property type="entry name" value="XYLOSE TRANSPORT SYSTEM PERMEASE PROTEIN XYLH"/>
    <property type="match status" value="1"/>
</dbReference>
<gene>
    <name evidence="12" type="primary">gguB</name>
    <name evidence="12" type="ORF">QIT00_36900</name>
</gene>
<dbReference type="RefSeq" id="WP_282539880.1">
    <property type="nucleotide sequence ID" value="NZ_JASCIS010000072.1"/>
</dbReference>
<organism evidence="12 13">
    <name type="scientific">Streptomyces luteolus</name>
    <dbReference type="NCBI Taxonomy" id="3043615"/>
    <lineage>
        <taxon>Bacteria</taxon>
        <taxon>Bacillati</taxon>
        <taxon>Actinomycetota</taxon>
        <taxon>Actinomycetes</taxon>
        <taxon>Kitasatosporales</taxon>
        <taxon>Streptomycetaceae</taxon>
        <taxon>Streptomyces</taxon>
    </lineage>
</organism>
<feature type="transmembrane region" description="Helical" evidence="11">
    <location>
        <begin position="72"/>
        <end position="103"/>
    </location>
</feature>
<keyword evidence="7 11" id="KW-1133">Transmembrane helix</keyword>
<comment type="caution">
    <text evidence="12">The sequence shown here is derived from an EMBL/GenBank/DDBJ whole genome shotgun (WGS) entry which is preliminary data.</text>
</comment>
<comment type="function">
    <text evidence="9">Part of the binding-protein-dependent transport system for D-xylose. Probably responsible for the translocation of the substrate across the membrane.</text>
</comment>
<sequence>MTTTTQPPEGAATAETATPSTGALLLHGLRTNIRQYGMLSALALIVLLFGFWTDGALLRPGNISNLLQQNGYILILAMGMMIVIIAGHIDLSVGSVAAFVGAISAVMMIKHDLPWVVALVLSLLIGALAGAWQGFFIAYLGIPSFIVTLAGMLLFRGLTQITLEGQSLSPFPEGFQNLAKGVVPEAGPAWSIPLPFEFHLNLGFIELRTEAIGPYHNPTLLIGLAVVAFLLIREVRDRRRQRAYELDVLPRDIWVMKCVAIVAAVLAFTLTLASWHGLPVIMLIVCGLLLGLGHVMRNAVVGRHVYALGGNKAAAKLSGVKDKRVTFLVFVNMGVLAALAGCVFAARLNSGTPQAGLNFELEAIAAAFIGGASMSGGVGTVLGAIIGGLVLGVLNNGMNLVGVGTDWQQVIKGLVLLAAVGIDVWNKRRGRS</sequence>
<feature type="transmembrane region" description="Helical" evidence="11">
    <location>
        <begin position="36"/>
        <end position="52"/>
    </location>
</feature>
<dbReference type="CDD" id="cd06579">
    <property type="entry name" value="TM_PBP1_transp_AraH_like"/>
    <property type="match status" value="1"/>
</dbReference>
<evidence type="ECO:0000256" key="11">
    <source>
        <dbReference type="SAM" id="Phobius"/>
    </source>
</evidence>
<keyword evidence="3" id="KW-1003">Cell membrane</keyword>
<keyword evidence="5" id="KW-0762">Sugar transport</keyword>
<dbReference type="Pfam" id="PF02653">
    <property type="entry name" value="BPD_transp_2"/>
    <property type="match status" value="1"/>
</dbReference>
<evidence type="ECO:0000313" key="12">
    <source>
        <dbReference type="EMBL" id="MDI3424053.1"/>
    </source>
</evidence>
<evidence type="ECO:0000256" key="1">
    <source>
        <dbReference type="ARBA" id="ARBA00004651"/>
    </source>
</evidence>